<dbReference type="CDD" id="cd02870">
    <property type="entry name" value="PseudoU_synth_RsuA_like"/>
    <property type="match status" value="1"/>
</dbReference>
<dbReference type="KEGG" id="pma:Pro_1114"/>
<accession>Q7VBH8</accession>
<protein>
    <recommendedName>
        <fullName evidence="4">Pseudouridine synthase</fullName>
        <ecNumber evidence="4">5.4.99.-</ecNumber>
    </recommendedName>
</protein>
<dbReference type="PANTHER" id="PTHR47683">
    <property type="entry name" value="PSEUDOURIDINE SYNTHASE FAMILY PROTEIN-RELATED"/>
    <property type="match status" value="1"/>
</dbReference>
<dbReference type="Gene3D" id="3.10.290.10">
    <property type="entry name" value="RNA-binding S4 domain"/>
    <property type="match status" value="1"/>
</dbReference>
<evidence type="ECO:0000259" key="5">
    <source>
        <dbReference type="SMART" id="SM00363"/>
    </source>
</evidence>
<dbReference type="InterPro" id="IPR002942">
    <property type="entry name" value="S4_RNA-bd"/>
</dbReference>
<dbReference type="InterPro" id="IPR000748">
    <property type="entry name" value="PsdUridine_synth_RsuA/RluB/E/F"/>
</dbReference>
<dbReference type="CDD" id="cd00165">
    <property type="entry name" value="S4"/>
    <property type="match status" value="1"/>
</dbReference>
<comment type="similarity">
    <text evidence="1 4">Belongs to the pseudouridine synthase RsuA family.</text>
</comment>
<dbReference type="InterPro" id="IPR006145">
    <property type="entry name" value="PsdUridine_synth_RsuA/RluA"/>
</dbReference>
<keyword evidence="3" id="KW-0694">RNA-binding</keyword>
<dbReference type="PANTHER" id="PTHR47683:SF2">
    <property type="entry name" value="RNA-BINDING S4 DOMAIN-CONTAINING PROTEIN"/>
    <property type="match status" value="1"/>
</dbReference>
<dbReference type="SUPFAM" id="SSF55120">
    <property type="entry name" value="Pseudouridine synthase"/>
    <property type="match status" value="1"/>
</dbReference>
<dbReference type="EC" id="5.4.99.-" evidence="4"/>
<dbReference type="SUPFAM" id="SSF55174">
    <property type="entry name" value="Alpha-L RNA-binding motif"/>
    <property type="match status" value="1"/>
</dbReference>
<evidence type="ECO:0000256" key="2">
    <source>
        <dbReference type="ARBA" id="ARBA00023235"/>
    </source>
</evidence>
<dbReference type="eggNOG" id="COG1187">
    <property type="taxonomic scope" value="Bacteria"/>
</dbReference>
<feature type="domain" description="RNA-binding S4" evidence="5">
    <location>
        <begin position="3"/>
        <end position="61"/>
    </location>
</feature>
<proteinExistence type="inferred from homology"/>
<name>Q7VBH8_PROMA</name>
<dbReference type="InterPro" id="IPR036986">
    <property type="entry name" value="S4_RNA-bd_sf"/>
</dbReference>
<dbReference type="GO" id="GO:0003723">
    <property type="term" value="F:RNA binding"/>
    <property type="evidence" value="ECO:0007669"/>
    <property type="project" value="UniProtKB-KW"/>
</dbReference>
<dbReference type="RefSeq" id="WP_011125266.1">
    <property type="nucleotide sequence ID" value="NC_005042.1"/>
</dbReference>
<dbReference type="EMBL" id="AE017126">
    <property type="protein sequence ID" value="AAQ00159.1"/>
    <property type="molecule type" value="Genomic_DNA"/>
</dbReference>
<dbReference type="AlphaFoldDB" id="Q7VBH8"/>
<keyword evidence="2 4" id="KW-0413">Isomerase</keyword>
<evidence type="ECO:0000256" key="3">
    <source>
        <dbReference type="PROSITE-ProRule" id="PRU00182"/>
    </source>
</evidence>
<evidence type="ECO:0000313" key="6">
    <source>
        <dbReference type="EMBL" id="AAQ00159.1"/>
    </source>
</evidence>
<dbReference type="PROSITE" id="PS50889">
    <property type="entry name" value="S4"/>
    <property type="match status" value="1"/>
</dbReference>
<dbReference type="EnsemblBacteria" id="AAQ00159">
    <property type="protein sequence ID" value="AAQ00159"/>
    <property type="gene ID" value="Pro_1114"/>
</dbReference>
<dbReference type="PATRIC" id="fig|167539.5.peg.1165"/>
<dbReference type="GO" id="GO:0120159">
    <property type="term" value="F:rRNA pseudouridine synthase activity"/>
    <property type="evidence" value="ECO:0007669"/>
    <property type="project" value="UniProtKB-ARBA"/>
</dbReference>
<dbReference type="NCBIfam" id="TIGR00093">
    <property type="entry name" value="pseudouridine synthase"/>
    <property type="match status" value="1"/>
</dbReference>
<dbReference type="Pfam" id="PF00849">
    <property type="entry name" value="PseudoU_synth_2"/>
    <property type="match status" value="1"/>
</dbReference>
<dbReference type="GO" id="GO:0000455">
    <property type="term" value="P:enzyme-directed rRNA pseudouridine synthesis"/>
    <property type="evidence" value="ECO:0007669"/>
    <property type="project" value="UniProtKB-ARBA"/>
</dbReference>
<dbReference type="InterPro" id="IPR018496">
    <property type="entry name" value="PsdUridine_synth_RsuA/RluB_CS"/>
</dbReference>
<gene>
    <name evidence="6" type="primary">rsuA</name>
    <name evidence="6" type="ordered locus">Pro_1114</name>
</gene>
<reference evidence="6 7" key="1">
    <citation type="journal article" date="2003" name="Proc. Natl. Acad. Sci. U.S.A.">
        <title>Genome sequence of the cyanobacterium Prochlorococcus marinus SS120, a nearly minimal oxyphototrophic genome.</title>
        <authorList>
            <person name="Dufresne A."/>
            <person name="Salanoubat M."/>
            <person name="Partensky F."/>
            <person name="Artiguenave F."/>
            <person name="Axmann I.M."/>
            <person name="Barbe V."/>
            <person name="Duprat S."/>
            <person name="Galperin M.Y."/>
            <person name="Koonin E.V."/>
            <person name="Le Gall F."/>
            <person name="Makarova K.S."/>
            <person name="Ostrowski M."/>
            <person name="Oztas S."/>
            <person name="Robert C."/>
            <person name="Rogozin I.B."/>
            <person name="Scanlan D.J."/>
            <person name="Tandeau de Marsac N."/>
            <person name="Weissenbach J."/>
            <person name="Wincker P."/>
            <person name="Wolf Y.I."/>
            <person name="Hess W.R."/>
        </authorList>
    </citation>
    <scope>NUCLEOTIDE SEQUENCE [LARGE SCALE GENOMIC DNA]</scope>
    <source>
        <strain evidence="7">SARG / CCMP1375 / SS120</strain>
    </source>
</reference>
<evidence type="ECO:0000256" key="4">
    <source>
        <dbReference type="RuleBase" id="RU003887"/>
    </source>
</evidence>
<dbReference type="Pfam" id="PF01479">
    <property type="entry name" value="S4"/>
    <property type="match status" value="1"/>
</dbReference>
<evidence type="ECO:0000313" key="7">
    <source>
        <dbReference type="Proteomes" id="UP000001420"/>
    </source>
</evidence>
<evidence type="ECO:0000256" key="1">
    <source>
        <dbReference type="ARBA" id="ARBA00008348"/>
    </source>
</evidence>
<dbReference type="PROSITE" id="PS01149">
    <property type="entry name" value="PSI_RSU"/>
    <property type="match status" value="1"/>
</dbReference>
<sequence>MKERLQKIISNSGICSRKKAEALIDQKRVFINNEIASLGEKADILIDIIRIDDYIIPKNIKSSKVILLNKPTGVISTCRDTHGRKTVLDLLPDNLQKGMHPVGRLDKDSRGALIISNNGLLTLHLTHPRFNHKKRYSVLITGVPSKNTLKKWRNGIEIDKKTTRKALVNIVKRQGNNTLLEIVLFEGRNRQIRKVADKLGHPVIDLIRIEIGNIKLNGLKEGAWREINELEWNQLIS</sequence>
<organism evidence="6 7">
    <name type="scientific">Prochlorococcus marinus (strain SARG / CCMP1375 / SS120)</name>
    <dbReference type="NCBI Taxonomy" id="167539"/>
    <lineage>
        <taxon>Bacteria</taxon>
        <taxon>Bacillati</taxon>
        <taxon>Cyanobacteriota</taxon>
        <taxon>Cyanophyceae</taxon>
        <taxon>Synechococcales</taxon>
        <taxon>Prochlorococcaceae</taxon>
        <taxon>Prochlorococcus</taxon>
    </lineage>
</organism>
<dbReference type="SMART" id="SM00363">
    <property type="entry name" value="S4"/>
    <property type="match status" value="1"/>
</dbReference>
<dbReference type="InterPro" id="IPR050343">
    <property type="entry name" value="RsuA_PseudoU_synthase"/>
</dbReference>
<dbReference type="HOGENOM" id="CLU_024979_1_2_3"/>
<dbReference type="OrthoDB" id="9807213at2"/>
<dbReference type="Gene3D" id="3.30.2350.10">
    <property type="entry name" value="Pseudouridine synthase"/>
    <property type="match status" value="1"/>
</dbReference>
<dbReference type="Proteomes" id="UP000001420">
    <property type="component" value="Chromosome"/>
</dbReference>
<keyword evidence="7" id="KW-1185">Reference proteome</keyword>
<dbReference type="STRING" id="167539.Pro_1114"/>
<dbReference type="InterPro" id="IPR020103">
    <property type="entry name" value="PsdUridine_synth_cat_dom_sf"/>
</dbReference>